<organism evidence="1 2">
    <name type="scientific">Nephila pilipes</name>
    <name type="common">Giant wood spider</name>
    <name type="synonym">Nephila maculata</name>
    <dbReference type="NCBI Taxonomy" id="299642"/>
    <lineage>
        <taxon>Eukaryota</taxon>
        <taxon>Metazoa</taxon>
        <taxon>Ecdysozoa</taxon>
        <taxon>Arthropoda</taxon>
        <taxon>Chelicerata</taxon>
        <taxon>Arachnida</taxon>
        <taxon>Araneae</taxon>
        <taxon>Araneomorphae</taxon>
        <taxon>Entelegynae</taxon>
        <taxon>Araneoidea</taxon>
        <taxon>Nephilidae</taxon>
        <taxon>Nephila</taxon>
    </lineage>
</organism>
<accession>A0A8X6MX92</accession>
<sequence length="86" mass="9553">MADGIDSASTLEPHSSLSAEVSACLGSQKLSPDNCIYLVNQIEHSRYYLLTSSISKLPHDSDNRNLYLHLNPEIFSSLITIFIEAR</sequence>
<comment type="caution">
    <text evidence="1">The sequence shown here is derived from an EMBL/GenBank/DDBJ whole genome shotgun (WGS) entry which is preliminary data.</text>
</comment>
<dbReference type="EMBL" id="BMAW01098059">
    <property type="protein sequence ID" value="GFS82817.1"/>
    <property type="molecule type" value="Genomic_DNA"/>
</dbReference>
<keyword evidence="2" id="KW-1185">Reference proteome</keyword>
<protein>
    <submittedName>
        <fullName evidence="1">Uncharacterized protein</fullName>
    </submittedName>
</protein>
<proteinExistence type="predicted"/>
<dbReference type="Proteomes" id="UP000887013">
    <property type="component" value="Unassembled WGS sequence"/>
</dbReference>
<gene>
    <name evidence="1" type="ORF">NPIL_111521</name>
</gene>
<evidence type="ECO:0000313" key="2">
    <source>
        <dbReference type="Proteomes" id="UP000887013"/>
    </source>
</evidence>
<name>A0A8X6MX92_NEPPI</name>
<dbReference type="AlphaFoldDB" id="A0A8X6MX92"/>
<reference evidence="1" key="1">
    <citation type="submission" date="2020-08" db="EMBL/GenBank/DDBJ databases">
        <title>Multicomponent nature underlies the extraordinary mechanical properties of spider dragline silk.</title>
        <authorList>
            <person name="Kono N."/>
            <person name="Nakamura H."/>
            <person name="Mori M."/>
            <person name="Yoshida Y."/>
            <person name="Ohtoshi R."/>
            <person name="Malay A.D."/>
            <person name="Moran D.A.P."/>
            <person name="Tomita M."/>
            <person name="Numata K."/>
            <person name="Arakawa K."/>
        </authorList>
    </citation>
    <scope>NUCLEOTIDE SEQUENCE</scope>
</reference>
<evidence type="ECO:0000313" key="1">
    <source>
        <dbReference type="EMBL" id="GFS82817.1"/>
    </source>
</evidence>